<feature type="domain" description="Ice-binding protein C-terminal" evidence="1">
    <location>
        <begin position="310"/>
        <end position="332"/>
    </location>
</feature>
<reference evidence="2 3" key="1">
    <citation type="journal article" date="2003" name="Proc. Natl. Acad. Sci. U.S.A.">
        <title>Complete genome sequence of the marine planctomycete Pirellula sp. strain 1.</title>
        <authorList>
            <person name="Gloeckner F.O."/>
            <person name="Kube M."/>
            <person name="Bauer M."/>
            <person name="Teeling H."/>
            <person name="Lombardot T."/>
            <person name="Ludwig W."/>
            <person name="Gade D."/>
            <person name="Beck A."/>
            <person name="Borzym K."/>
            <person name="Heitmann K."/>
            <person name="Rabus R."/>
            <person name="Schlesner H."/>
            <person name="Amann R."/>
            <person name="Reinhardt R."/>
        </authorList>
    </citation>
    <scope>NUCLEOTIDE SEQUENCE [LARGE SCALE GENOMIC DNA]</scope>
    <source>
        <strain evidence="3">DSM 10527 / NCIMB 13988 / SH1</strain>
    </source>
</reference>
<dbReference type="EMBL" id="BX294140">
    <property type="protein sequence ID" value="CAD73864.1"/>
    <property type="molecule type" value="Genomic_DNA"/>
</dbReference>
<proteinExistence type="predicted"/>
<dbReference type="Pfam" id="PF07589">
    <property type="entry name" value="PEP-CTERM"/>
    <property type="match status" value="1"/>
</dbReference>
<dbReference type="Proteomes" id="UP000001025">
    <property type="component" value="Chromosome"/>
</dbReference>
<dbReference type="AlphaFoldDB" id="Q7USD3"/>
<dbReference type="eggNOG" id="ENOG5032GIQ">
    <property type="taxonomic scope" value="Bacteria"/>
</dbReference>
<dbReference type="Gene3D" id="2.60.120.1350">
    <property type="entry name" value="Protein of unknown function DUF4465"/>
    <property type="match status" value="1"/>
</dbReference>
<dbReference type="InParanoid" id="Q7USD3"/>
<dbReference type="PATRIC" id="fig|243090.15.peg.2139"/>
<dbReference type="Pfam" id="PF14717">
    <property type="entry name" value="DUF4465"/>
    <property type="match status" value="1"/>
</dbReference>
<keyword evidence="3" id="KW-1185">Reference proteome</keyword>
<evidence type="ECO:0000259" key="1">
    <source>
        <dbReference type="Pfam" id="PF07589"/>
    </source>
</evidence>
<protein>
    <recommendedName>
        <fullName evidence="1">Ice-binding protein C-terminal domain-containing protein</fullName>
    </recommendedName>
</protein>
<dbReference type="InterPro" id="IPR027828">
    <property type="entry name" value="DUF4465"/>
</dbReference>
<dbReference type="EnsemblBacteria" id="CAD73864">
    <property type="protein sequence ID" value="CAD73864"/>
    <property type="gene ID" value="RB4575"/>
</dbReference>
<dbReference type="OrthoDB" id="8562952at2"/>
<evidence type="ECO:0000313" key="2">
    <source>
        <dbReference type="EMBL" id="CAD73864.1"/>
    </source>
</evidence>
<dbReference type="InterPro" id="IPR013424">
    <property type="entry name" value="Ice-binding_C"/>
</dbReference>
<dbReference type="KEGG" id="rba:RB4575"/>
<accession>Q7USD3</accession>
<dbReference type="NCBIfam" id="TIGR02595">
    <property type="entry name" value="PEP_CTERM"/>
    <property type="match status" value="1"/>
</dbReference>
<gene>
    <name evidence="2" type="ordered locus">RB4575</name>
</gene>
<evidence type="ECO:0000313" key="3">
    <source>
        <dbReference type="Proteomes" id="UP000001025"/>
    </source>
</evidence>
<sequence length="347" mass="37060">MSLRGRYALPESGSKRSPFRMSIMLKLPSSLHLHLRNLFSTPQSKRSHCLIIFALLSLWQIAAPSAKADVVVDFESQDVGGSGVYNGPVPNADVVPGTYGGNDHIGVFSADGIGFSNSYNDLYGSWSGFAVSNHTDNLTPGYTNQFSAFAGSGSGGSDNYAVAFGYANSTPTNVNTLTALPSIYLPDGETASSADITNATYAGLSMRDGDSFAKQFGGVTGSDPDFFKLSIFGIDANNQILDTTIDVFLADFRLTDSLQDYILDDWITIDLSSMSDARSLHFNLSSSDVGPYGMNTPGYFALDNFATVTAVPEPSSLAIIGSVLVGTVIRRRRLSKRVRKTAGTELV</sequence>
<name>Q7USD3_RHOBA</name>
<dbReference type="HOGENOM" id="CLU_068673_0_0_0"/>
<organism evidence="2 3">
    <name type="scientific">Rhodopirellula baltica (strain DSM 10527 / NCIMB 13988 / SH1)</name>
    <dbReference type="NCBI Taxonomy" id="243090"/>
    <lineage>
        <taxon>Bacteria</taxon>
        <taxon>Pseudomonadati</taxon>
        <taxon>Planctomycetota</taxon>
        <taxon>Planctomycetia</taxon>
        <taxon>Pirellulales</taxon>
        <taxon>Pirellulaceae</taxon>
        <taxon>Rhodopirellula</taxon>
    </lineage>
</organism>
<dbReference type="STRING" id="243090.RB4575"/>